<protein>
    <submittedName>
        <fullName evidence="2">Uncharacterized protein</fullName>
    </submittedName>
</protein>
<proteinExistence type="predicted"/>
<evidence type="ECO:0000313" key="2">
    <source>
        <dbReference type="EMBL" id="CBZ12900.1"/>
    </source>
</evidence>
<organism evidence="2 3">
    <name type="scientific">Leishmania major</name>
    <dbReference type="NCBI Taxonomy" id="5664"/>
    <lineage>
        <taxon>Eukaryota</taxon>
        <taxon>Discoba</taxon>
        <taxon>Euglenozoa</taxon>
        <taxon>Kinetoplastea</taxon>
        <taxon>Metakinetoplastina</taxon>
        <taxon>Trypanosomatida</taxon>
        <taxon>Trypanosomatidae</taxon>
        <taxon>Leishmaniinae</taxon>
        <taxon>Leishmania</taxon>
    </lineage>
</organism>
<feature type="region of interest" description="Disordered" evidence="1">
    <location>
        <begin position="1"/>
        <end position="33"/>
    </location>
</feature>
<name>E9AF96_LEIMA</name>
<feature type="compositionally biased region" description="Basic residues" evidence="1">
    <location>
        <begin position="12"/>
        <end position="23"/>
    </location>
</feature>
<reference evidence="2 3" key="2">
    <citation type="journal article" date="2011" name="Genome Res.">
        <title>Chromosome and gene copy number variation allow major structural change between species and strains of Leishmania.</title>
        <authorList>
            <person name="Rogers M.B."/>
            <person name="Hilley J.D."/>
            <person name="Dickens N.J."/>
            <person name="Wilkes J."/>
            <person name="Bates P.A."/>
            <person name="Depledge D.P."/>
            <person name="Harris D."/>
            <person name="Her Y."/>
            <person name="Herzyk P."/>
            <person name="Imamura H."/>
            <person name="Otto T.D."/>
            <person name="Sanders M."/>
            <person name="Seeger K."/>
            <person name="Dujardin J.C."/>
            <person name="Berriman M."/>
            <person name="Smith D.F."/>
            <person name="Hertz-Fowler C."/>
            <person name="Mottram J.C."/>
        </authorList>
    </citation>
    <scope>NUCLEOTIDE SEQUENCE [LARGE SCALE GENOMIC DNA]</scope>
    <source>
        <strain evidence="3">MHOM/IL/81/Friedlin</strain>
    </source>
</reference>
<sequence>MSKMRATGKERSRGKRPRGAYHTRPRDPAVARWRGPPTVVSPCVLFFRHLRQKRHLCPCRPSCRQPPPVLDHIASQRPACTRRHKKTDDMKIASLETGDAKENACSTPSLATTSTAAGPVLRPPRRMAPPSQDMPQTARAVPQQLAVSALASCCGADPVDRPGGLYKTGYARRDTVVGHIMLREYPKVISGHQKQIVLAVKDEERLASRPTIVTFSVRPTLTASMTQPMHSASPSASPTDRNSAPAPLLPNLGWPSMANSARFGIAAGQTRLSSTISSLHRTLASADAPDWRAFAAERRSSISTSTPTLSPSYCFLVKDAATSSNGNTSWTVPAVAALRLWRTPRLPPSPALPLLPLGPPRYAPYMKRDARPMKPLKSATRIKAQLEAELTLTGAFFTDSGVDRDAAKQRDLRQEMHEDFEALHIMDDTGVEINRALVGNVPLIHRRKQCNRLLGFLRKYSSSESVLRLHDHHWRLNLARAACVHETVRLCAVKGAMPHARQLDPCSKTLFVPTKTVYDISLKQLAAEALFIPPGHPHSLTTYESYLYLLAILPRRSPRRRRIPRRASQT</sequence>
<dbReference type="VEuPathDB" id="TriTrypDB:LMJLV39_350034000"/>
<keyword evidence="3" id="KW-1185">Reference proteome</keyword>
<feature type="region of interest" description="Disordered" evidence="1">
    <location>
        <begin position="98"/>
        <end position="122"/>
    </location>
</feature>
<dbReference type="AlphaFoldDB" id="E9AF96"/>
<dbReference type="KEGG" id="lma:LMJF_35_2725"/>
<dbReference type="VEuPathDB" id="TriTrypDB:LMJSD75_350033500"/>
<dbReference type="Proteomes" id="UP000000542">
    <property type="component" value="Chromosome 35"/>
</dbReference>
<dbReference type="InParanoid" id="E9AF96"/>
<feature type="compositionally biased region" description="Polar residues" evidence="1">
    <location>
        <begin position="225"/>
        <end position="242"/>
    </location>
</feature>
<evidence type="ECO:0000256" key="1">
    <source>
        <dbReference type="SAM" id="MobiDB-lite"/>
    </source>
</evidence>
<dbReference type="RefSeq" id="XP_003722666.1">
    <property type="nucleotide sequence ID" value="XM_003722618.1"/>
</dbReference>
<gene>
    <name evidence="2" type="ORF">LMJF_35_2725</name>
</gene>
<feature type="compositionally biased region" description="Low complexity" evidence="1">
    <location>
        <begin position="104"/>
        <end position="117"/>
    </location>
</feature>
<feature type="region of interest" description="Disordered" evidence="1">
    <location>
        <begin position="225"/>
        <end position="247"/>
    </location>
</feature>
<accession>E9AF96</accession>
<dbReference type="VEuPathDB" id="TriTrypDB:LMJLV39_350034100"/>
<dbReference type="EMBL" id="FR796431">
    <property type="protein sequence ID" value="CBZ12900.1"/>
    <property type="molecule type" value="Genomic_DNA"/>
</dbReference>
<dbReference type="GeneID" id="12982567"/>
<reference evidence="2 3" key="1">
    <citation type="journal article" date="2005" name="Science">
        <title>The genome of the kinetoplastid parasite, Leishmania major.</title>
        <authorList>
            <person name="Ivens A.C."/>
            <person name="Peacock C.S."/>
            <person name="Worthey E.A."/>
            <person name="Murphy L."/>
            <person name="Aggarwal G."/>
            <person name="Berriman M."/>
            <person name="Sisk E."/>
            <person name="Rajandream M.A."/>
            <person name="Adlem E."/>
            <person name="Aert R."/>
            <person name="Anupama A."/>
            <person name="Apostolou Z."/>
            <person name="Attipoe P."/>
            <person name="Bason N."/>
            <person name="Bauser C."/>
            <person name="Beck A."/>
            <person name="Beverley S.M."/>
            <person name="Bianchettin G."/>
            <person name="Borzym K."/>
            <person name="Bothe G."/>
            <person name="Bruschi C.V."/>
            <person name="Collins M."/>
            <person name="Cadag E."/>
            <person name="Ciarloni L."/>
            <person name="Clayton C."/>
            <person name="Coulson R.M."/>
            <person name="Cronin A."/>
            <person name="Cruz A.K."/>
            <person name="Davies R.M."/>
            <person name="De Gaudenzi J."/>
            <person name="Dobson D.E."/>
            <person name="Duesterhoeft A."/>
            <person name="Fazelina G."/>
            <person name="Fosker N."/>
            <person name="Frasch A.C."/>
            <person name="Fraser A."/>
            <person name="Fuchs M."/>
            <person name="Gabel C."/>
            <person name="Goble A."/>
            <person name="Goffeau A."/>
            <person name="Harris D."/>
            <person name="Hertz-Fowler C."/>
            <person name="Hilbert H."/>
            <person name="Horn D."/>
            <person name="Huang Y."/>
            <person name="Klages S."/>
            <person name="Knights A."/>
            <person name="Kube M."/>
            <person name="Larke N."/>
            <person name="Litvin L."/>
            <person name="Lord A."/>
            <person name="Louie T."/>
            <person name="Marra M."/>
            <person name="Masuy D."/>
            <person name="Matthews K."/>
            <person name="Michaeli S."/>
            <person name="Mottram J.C."/>
            <person name="Muller-Auer S."/>
            <person name="Munden H."/>
            <person name="Nelson S."/>
            <person name="Norbertczak H."/>
            <person name="Oliver K."/>
            <person name="O'neil S."/>
            <person name="Pentony M."/>
            <person name="Pohl T.M."/>
            <person name="Price C."/>
            <person name="Purnelle B."/>
            <person name="Quail M.A."/>
            <person name="Rabbinowitsch E."/>
            <person name="Reinhardt R."/>
            <person name="Rieger M."/>
            <person name="Rinta J."/>
            <person name="Robben J."/>
            <person name="Robertson L."/>
            <person name="Ruiz J.C."/>
            <person name="Rutter S."/>
            <person name="Saunders D."/>
            <person name="Schafer M."/>
            <person name="Schein J."/>
            <person name="Schwartz D.C."/>
            <person name="Seeger K."/>
            <person name="Seyler A."/>
            <person name="Sharp S."/>
            <person name="Shin H."/>
            <person name="Sivam D."/>
            <person name="Squares R."/>
            <person name="Squares S."/>
            <person name="Tosato V."/>
            <person name="Vogt C."/>
            <person name="Volckaert G."/>
            <person name="Wambutt R."/>
            <person name="Warren T."/>
            <person name="Wedler H."/>
            <person name="Woodward J."/>
            <person name="Zhou S."/>
            <person name="Zimmermann W."/>
            <person name="Smith D.F."/>
            <person name="Blackwell J.M."/>
            <person name="Stuart K.D."/>
            <person name="Barrell B."/>
            <person name="Myler P.J."/>
        </authorList>
    </citation>
    <scope>NUCLEOTIDE SEQUENCE [LARGE SCALE GENOMIC DNA]</scope>
    <source>
        <strain evidence="3">MHOM/IL/81/Friedlin</strain>
    </source>
</reference>
<evidence type="ECO:0000313" key="3">
    <source>
        <dbReference type="Proteomes" id="UP000000542"/>
    </source>
</evidence>